<dbReference type="PANTHER" id="PTHR30185:SF18">
    <property type="entry name" value="TRANSCRIPTIONAL REGULATOR MTLR"/>
    <property type="match status" value="1"/>
</dbReference>
<dbReference type="CDD" id="cd05568">
    <property type="entry name" value="PTS_IIB_bgl_like"/>
    <property type="match status" value="1"/>
</dbReference>
<feature type="domain" description="PRD" evidence="7">
    <location>
        <begin position="298"/>
        <end position="405"/>
    </location>
</feature>
<dbReference type="Gene3D" id="1.10.1790.10">
    <property type="entry name" value="PRD domain"/>
    <property type="match status" value="1"/>
</dbReference>
<dbReference type="SUPFAM" id="SSF52794">
    <property type="entry name" value="PTS system IIB component-like"/>
    <property type="match status" value="1"/>
</dbReference>
<dbReference type="InterPro" id="IPR016152">
    <property type="entry name" value="PTrfase/Anion_transptr"/>
</dbReference>
<comment type="caution">
    <text evidence="8">The sequence shown here is derived from an EMBL/GenBank/DDBJ whole genome shotgun (WGS) entry which is preliminary data.</text>
</comment>
<name>A0AAW8SY50_9ENTE</name>
<dbReference type="AlphaFoldDB" id="A0AAW8SY50"/>
<gene>
    <name evidence="8" type="ORF">P7D78_11370</name>
</gene>
<dbReference type="InterPro" id="IPR013196">
    <property type="entry name" value="HTH_11"/>
</dbReference>
<evidence type="ECO:0000256" key="1">
    <source>
        <dbReference type="ARBA" id="ARBA00022679"/>
    </source>
</evidence>
<dbReference type="Pfam" id="PF08279">
    <property type="entry name" value="HTH_11"/>
    <property type="match status" value="1"/>
</dbReference>
<keyword evidence="4" id="KW-0804">Transcription</keyword>
<dbReference type="SUPFAM" id="SSF55804">
    <property type="entry name" value="Phoshotransferase/anion transport protein"/>
    <property type="match status" value="1"/>
</dbReference>
<dbReference type="Proteomes" id="UP001249240">
    <property type="component" value="Unassembled WGS sequence"/>
</dbReference>
<dbReference type="Gene3D" id="3.40.50.2300">
    <property type="match status" value="1"/>
</dbReference>
<sequence length="648" mass="75180">MKGLNPRQKKLIHLLVQNEQYLPVSFYSEKLEKSNRTIYSDLEKIQALLSKEQLFLEKKPRLGIHLRGTVEAKLHFLEQITGASQEAVVESQERQWQIVKQLLIEEKTVTQQKLARQFHVSPSSIVSDLEKITEKYRLVLSSSKRGTKIIGNEEEIQNGLFRFCEDYLEAHGIDSDQLFDEATQYVLFQLLPQQLVKVLLEQVRKWRSQTDFCIPEQYVKSLVIRLLVFCFRLSKGKHIEEKEFLFDQIKLIDTFLMANELLEKVAEVITVDFDEDDVSYVNRQLVGYGVKPNTKEQKRYEKYASTIQAILKNMSEMMQIDFLADTQLSERFASHFVPMVYRLKMGIVITNPLVEEIRNQYGITFSATWYALANVEEKLGVQFNDEEVALVAMYFQVSLEKSQNGKKILIVCPNGIGTSELIFNKIKRILPAQDTAEVTTVDKLYKKNLSNVDLVISSIKLEKINKPIITVSTLVTQEDIKNITAFYAHLFYSEDAEEAEEIKLPILKKVIDLEYIYTQKKFSDKEVCLHWLIDRLEKKQIVTRAFRREVFDREAIGETALATGVAIPHASPQNVLQTKIAVVTLEQPIIWDQRKVHYVFLMCIAKNDRKLVRGVITDIHKIVQSEKQLTNFLAERNAKEIYNNIIRR</sequence>
<dbReference type="PROSITE" id="PS51372">
    <property type="entry name" value="PRD_2"/>
    <property type="match status" value="1"/>
</dbReference>
<keyword evidence="1" id="KW-0808">Transferase</keyword>
<dbReference type="InterPro" id="IPR036390">
    <property type="entry name" value="WH_DNA-bd_sf"/>
</dbReference>
<dbReference type="EMBL" id="JARPXM010000010">
    <property type="protein sequence ID" value="MDT2538734.1"/>
    <property type="molecule type" value="Genomic_DNA"/>
</dbReference>
<dbReference type="InterPro" id="IPR036388">
    <property type="entry name" value="WH-like_DNA-bd_sf"/>
</dbReference>
<dbReference type="InterPro" id="IPR003501">
    <property type="entry name" value="PTS_EIIB_2/3"/>
</dbReference>
<feature type="domain" description="PTS EIIB type-2" evidence="6">
    <location>
        <begin position="406"/>
        <end position="495"/>
    </location>
</feature>
<evidence type="ECO:0000256" key="3">
    <source>
        <dbReference type="ARBA" id="ARBA00023015"/>
    </source>
</evidence>
<dbReference type="Gene3D" id="1.10.10.10">
    <property type="entry name" value="Winged helix-like DNA-binding domain superfamily/Winged helix DNA-binding domain"/>
    <property type="match status" value="2"/>
</dbReference>
<dbReference type="SUPFAM" id="SSF63520">
    <property type="entry name" value="PTS-regulatory domain, PRD"/>
    <property type="match status" value="2"/>
</dbReference>
<evidence type="ECO:0000259" key="6">
    <source>
        <dbReference type="PROSITE" id="PS51099"/>
    </source>
</evidence>
<dbReference type="InterPro" id="IPR050661">
    <property type="entry name" value="BglG_antiterminators"/>
</dbReference>
<dbReference type="SUPFAM" id="SSF46785">
    <property type="entry name" value="Winged helix' DNA-binding domain"/>
    <property type="match status" value="1"/>
</dbReference>
<keyword evidence="2" id="KW-0677">Repeat</keyword>
<dbReference type="InterPro" id="IPR002178">
    <property type="entry name" value="PTS_EIIA_type-2_dom"/>
</dbReference>
<accession>A0AAW8SY50</accession>
<dbReference type="GO" id="GO:0009401">
    <property type="term" value="P:phosphoenolpyruvate-dependent sugar phosphotransferase system"/>
    <property type="evidence" value="ECO:0007669"/>
    <property type="project" value="InterPro"/>
</dbReference>
<evidence type="ECO:0000313" key="8">
    <source>
        <dbReference type="EMBL" id="MDT2538734.1"/>
    </source>
</evidence>
<protein>
    <submittedName>
        <fullName evidence="8">BglG family transcription antiterminator</fullName>
    </submittedName>
</protein>
<reference evidence="8" key="1">
    <citation type="submission" date="2023-03" db="EMBL/GenBank/DDBJ databases">
        <authorList>
            <person name="Shen W."/>
            <person name="Cai J."/>
        </authorList>
    </citation>
    <scope>NUCLEOTIDE SEQUENCE</scope>
    <source>
        <strain evidence="8">B646-2</strain>
    </source>
</reference>
<dbReference type="RefSeq" id="WP_010746578.1">
    <property type="nucleotide sequence ID" value="NZ_BAAAXM010000040.1"/>
</dbReference>
<proteinExistence type="predicted"/>
<evidence type="ECO:0000259" key="7">
    <source>
        <dbReference type="PROSITE" id="PS51372"/>
    </source>
</evidence>
<evidence type="ECO:0000256" key="4">
    <source>
        <dbReference type="ARBA" id="ARBA00023163"/>
    </source>
</evidence>
<dbReference type="PROSITE" id="PS00372">
    <property type="entry name" value="PTS_EIIA_TYPE_2_HIS"/>
    <property type="match status" value="1"/>
</dbReference>
<dbReference type="GO" id="GO:0006355">
    <property type="term" value="P:regulation of DNA-templated transcription"/>
    <property type="evidence" value="ECO:0007669"/>
    <property type="project" value="InterPro"/>
</dbReference>
<evidence type="ECO:0000259" key="5">
    <source>
        <dbReference type="PROSITE" id="PS51094"/>
    </source>
</evidence>
<dbReference type="InterPro" id="IPR036095">
    <property type="entry name" value="PTS_EIIB-like_sf"/>
</dbReference>
<dbReference type="InterPro" id="IPR013011">
    <property type="entry name" value="PTS_EIIB_2"/>
</dbReference>
<evidence type="ECO:0000313" key="9">
    <source>
        <dbReference type="Proteomes" id="UP001249240"/>
    </source>
</evidence>
<evidence type="ECO:0000256" key="2">
    <source>
        <dbReference type="ARBA" id="ARBA00022737"/>
    </source>
</evidence>
<dbReference type="PROSITE" id="PS51099">
    <property type="entry name" value="PTS_EIIB_TYPE_2"/>
    <property type="match status" value="1"/>
</dbReference>
<organism evidence="8 9">
    <name type="scientific">Enterococcus raffinosus</name>
    <dbReference type="NCBI Taxonomy" id="71452"/>
    <lineage>
        <taxon>Bacteria</taxon>
        <taxon>Bacillati</taxon>
        <taxon>Bacillota</taxon>
        <taxon>Bacilli</taxon>
        <taxon>Lactobacillales</taxon>
        <taxon>Enterococcaceae</taxon>
        <taxon>Enterococcus</taxon>
    </lineage>
</organism>
<dbReference type="Pfam" id="PF00874">
    <property type="entry name" value="PRD"/>
    <property type="match status" value="1"/>
</dbReference>
<dbReference type="InterPro" id="IPR011608">
    <property type="entry name" value="PRD"/>
</dbReference>
<dbReference type="Pfam" id="PF02302">
    <property type="entry name" value="PTS_IIB"/>
    <property type="match status" value="1"/>
</dbReference>
<dbReference type="Pfam" id="PF00359">
    <property type="entry name" value="PTS_EIIA_2"/>
    <property type="match status" value="1"/>
</dbReference>
<dbReference type="InterPro" id="IPR036634">
    <property type="entry name" value="PRD_sf"/>
</dbReference>
<dbReference type="PROSITE" id="PS51094">
    <property type="entry name" value="PTS_EIIA_TYPE_2"/>
    <property type="match status" value="1"/>
</dbReference>
<keyword evidence="3" id="KW-0805">Transcription regulation</keyword>
<dbReference type="Gene3D" id="3.40.930.10">
    <property type="entry name" value="Mannitol-specific EII, Chain A"/>
    <property type="match status" value="1"/>
</dbReference>
<dbReference type="PANTHER" id="PTHR30185">
    <property type="entry name" value="CRYPTIC BETA-GLUCOSIDE BGL OPERON ANTITERMINATOR"/>
    <property type="match status" value="1"/>
</dbReference>
<dbReference type="GO" id="GO:0008982">
    <property type="term" value="F:protein-N(PI)-phosphohistidine-sugar phosphotransferase activity"/>
    <property type="evidence" value="ECO:0007669"/>
    <property type="project" value="InterPro"/>
</dbReference>
<feature type="domain" description="PTS EIIA type-2" evidence="5">
    <location>
        <begin position="509"/>
        <end position="648"/>
    </location>
</feature>